<proteinExistence type="inferred from homology"/>
<evidence type="ECO:0000256" key="1">
    <source>
        <dbReference type="ARBA" id="ARBA00006432"/>
    </source>
</evidence>
<dbReference type="SUPFAM" id="SSF56801">
    <property type="entry name" value="Acetyl-CoA synthetase-like"/>
    <property type="match status" value="1"/>
</dbReference>
<evidence type="ECO:0000313" key="6">
    <source>
        <dbReference type="Proteomes" id="UP000308652"/>
    </source>
</evidence>
<dbReference type="PANTHER" id="PTHR43201:SF5">
    <property type="entry name" value="MEDIUM-CHAIN ACYL-COA LIGASE ACSF2, MITOCHONDRIAL"/>
    <property type="match status" value="1"/>
</dbReference>
<dbReference type="STRING" id="68775.A0A5C3ME96"/>
<evidence type="ECO:0000313" key="5">
    <source>
        <dbReference type="EMBL" id="TFK43550.1"/>
    </source>
</evidence>
<dbReference type="Gene3D" id="3.40.50.12780">
    <property type="entry name" value="N-terminal domain of ligase-like"/>
    <property type="match status" value="1"/>
</dbReference>
<evidence type="ECO:0000259" key="4">
    <source>
        <dbReference type="Pfam" id="PF13193"/>
    </source>
</evidence>
<gene>
    <name evidence="5" type="ORF">BDQ12DRAFT_184901</name>
</gene>
<evidence type="ECO:0008006" key="7">
    <source>
        <dbReference type="Google" id="ProtNLM"/>
    </source>
</evidence>
<comment type="similarity">
    <text evidence="1">Belongs to the ATP-dependent AMP-binding enzyme family.</text>
</comment>
<dbReference type="InterPro" id="IPR020845">
    <property type="entry name" value="AMP-binding_CS"/>
</dbReference>
<protein>
    <recommendedName>
        <fullName evidence="7">Long-chain-fatty-acid-CoA ligase</fullName>
    </recommendedName>
</protein>
<dbReference type="OrthoDB" id="10253115at2759"/>
<evidence type="ECO:0000259" key="3">
    <source>
        <dbReference type="Pfam" id="PF00501"/>
    </source>
</evidence>
<keyword evidence="6" id="KW-1185">Reference proteome</keyword>
<name>A0A5C3ME96_9AGAR</name>
<feature type="domain" description="AMP-binding enzyme C-terminal" evidence="4">
    <location>
        <begin position="485"/>
        <end position="562"/>
    </location>
</feature>
<keyword evidence="2" id="KW-0436">Ligase</keyword>
<dbReference type="InterPro" id="IPR025110">
    <property type="entry name" value="AMP-bd_C"/>
</dbReference>
<dbReference type="GO" id="GO:0006631">
    <property type="term" value="P:fatty acid metabolic process"/>
    <property type="evidence" value="ECO:0007669"/>
    <property type="project" value="TreeGrafter"/>
</dbReference>
<sequence>MSWSPKRTLAECDAILLAPGTMHEMQTCLIDGRLQRVYKKLWPSLRVFWLWAANEHSNATYLVFGDQRYTFKEVFNRSVKAAAVLQDVYHVQKGDRVALCSRNYPEYLVAFWACHLIGAVSVLVNAWSPLETLRYCLVNTQSKVIIVDSERADLLEPIAKKLAADAGTTGFLVLEAQDGKGKWEGIQNWNAVLDEYTKDTSSILKKDPGILPEDDATILFTSGTTGLPKGVLSTQRAWLTNVFNVLVGGLRAAFRRGEDAPAPPTGPQKGILLSVPLFHVTGSASLLMMASMVGLKIIIMRKWDPEEAARLIKQENITIAGGVPSMVADLVNSSVAGHPLEGLMFGGAPAPDSLAARARTAFPAATMSQGYGLTETNSVAVGFGGEDYVARPASCGIAAPVNDIMIMNGDVAAPAGTVGEVWLKGPNVMKEYWGDHQATAKALTKDGWFKTGDLGLLDEEGFLYIRDRIKDIIIRGGENIDSVSVENALYADERLGEVAAVGVPDERLGEQVAAVVTVKPAHRGQVTEASLIALARKSLPKYAIPVMILIQDEPFELTPSGKILKANIRKVAKAAWEKRLKEGPKAKL</sequence>
<dbReference type="Gene3D" id="3.30.300.30">
    <property type="match status" value="1"/>
</dbReference>
<accession>A0A5C3ME96</accession>
<dbReference type="PANTHER" id="PTHR43201">
    <property type="entry name" value="ACYL-COA SYNTHETASE"/>
    <property type="match status" value="1"/>
</dbReference>
<feature type="domain" description="AMP-dependent synthetase/ligase" evidence="3">
    <location>
        <begin position="51"/>
        <end position="433"/>
    </location>
</feature>
<dbReference type="GO" id="GO:0031956">
    <property type="term" value="F:medium-chain fatty acid-CoA ligase activity"/>
    <property type="evidence" value="ECO:0007669"/>
    <property type="project" value="TreeGrafter"/>
</dbReference>
<dbReference type="Pfam" id="PF00501">
    <property type="entry name" value="AMP-binding"/>
    <property type="match status" value="1"/>
</dbReference>
<dbReference type="Proteomes" id="UP000308652">
    <property type="component" value="Unassembled WGS sequence"/>
</dbReference>
<dbReference type="Pfam" id="PF13193">
    <property type="entry name" value="AMP-binding_C"/>
    <property type="match status" value="1"/>
</dbReference>
<dbReference type="InterPro" id="IPR000873">
    <property type="entry name" value="AMP-dep_synth/lig_dom"/>
</dbReference>
<evidence type="ECO:0000256" key="2">
    <source>
        <dbReference type="ARBA" id="ARBA00022598"/>
    </source>
</evidence>
<dbReference type="AlphaFoldDB" id="A0A5C3ME96"/>
<dbReference type="EMBL" id="ML213591">
    <property type="protein sequence ID" value="TFK43550.1"/>
    <property type="molecule type" value="Genomic_DNA"/>
</dbReference>
<dbReference type="PROSITE" id="PS00455">
    <property type="entry name" value="AMP_BINDING"/>
    <property type="match status" value="1"/>
</dbReference>
<dbReference type="InterPro" id="IPR042099">
    <property type="entry name" value="ANL_N_sf"/>
</dbReference>
<organism evidence="5 6">
    <name type="scientific">Crucibulum laeve</name>
    <dbReference type="NCBI Taxonomy" id="68775"/>
    <lineage>
        <taxon>Eukaryota</taxon>
        <taxon>Fungi</taxon>
        <taxon>Dikarya</taxon>
        <taxon>Basidiomycota</taxon>
        <taxon>Agaricomycotina</taxon>
        <taxon>Agaricomycetes</taxon>
        <taxon>Agaricomycetidae</taxon>
        <taxon>Agaricales</taxon>
        <taxon>Agaricineae</taxon>
        <taxon>Nidulariaceae</taxon>
        <taxon>Crucibulum</taxon>
    </lineage>
</organism>
<reference evidence="5 6" key="1">
    <citation type="journal article" date="2019" name="Nat. Ecol. Evol.">
        <title>Megaphylogeny resolves global patterns of mushroom evolution.</title>
        <authorList>
            <person name="Varga T."/>
            <person name="Krizsan K."/>
            <person name="Foldi C."/>
            <person name="Dima B."/>
            <person name="Sanchez-Garcia M."/>
            <person name="Sanchez-Ramirez S."/>
            <person name="Szollosi G.J."/>
            <person name="Szarkandi J.G."/>
            <person name="Papp V."/>
            <person name="Albert L."/>
            <person name="Andreopoulos W."/>
            <person name="Angelini C."/>
            <person name="Antonin V."/>
            <person name="Barry K.W."/>
            <person name="Bougher N.L."/>
            <person name="Buchanan P."/>
            <person name="Buyck B."/>
            <person name="Bense V."/>
            <person name="Catcheside P."/>
            <person name="Chovatia M."/>
            <person name="Cooper J."/>
            <person name="Damon W."/>
            <person name="Desjardin D."/>
            <person name="Finy P."/>
            <person name="Geml J."/>
            <person name="Haridas S."/>
            <person name="Hughes K."/>
            <person name="Justo A."/>
            <person name="Karasinski D."/>
            <person name="Kautmanova I."/>
            <person name="Kiss B."/>
            <person name="Kocsube S."/>
            <person name="Kotiranta H."/>
            <person name="LaButti K.M."/>
            <person name="Lechner B.E."/>
            <person name="Liimatainen K."/>
            <person name="Lipzen A."/>
            <person name="Lukacs Z."/>
            <person name="Mihaltcheva S."/>
            <person name="Morgado L.N."/>
            <person name="Niskanen T."/>
            <person name="Noordeloos M.E."/>
            <person name="Ohm R.A."/>
            <person name="Ortiz-Santana B."/>
            <person name="Ovrebo C."/>
            <person name="Racz N."/>
            <person name="Riley R."/>
            <person name="Savchenko A."/>
            <person name="Shiryaev A."/>
            <person name="Soop K."/>
            <person name="Spirin V."/>
            <person name="Szebenyi C."/>
            <person name="Tomsovsky M."/>
            <person name="Tulloss R.E."/>
            <person name="Uehling J."/>
            <person name="Grigoriev I.V."/>
            <person name="Vagvolgyi C."/>
            <person name="Papp T."/>
            <person name="Martin F.M."/>
            <person name="Miettinen O."/>
            <person name="Hibbett D.S."/>
            <person name="Nagy L.G."/>
        </authorList>
    </citation>
    <scope>NUCLEOTIDE SEQUENCE [LARGE SCALE GENOMIC DNA]</scope>
    <source>
        <strain evidence="5 6">CBS 166.37</strain>
    </source>
</reference>
<dbReference type="InterPro" id="IPR045851">
    <property type="entry name" value="AMP-bd_C_sf"/>
</dbReference>